<dbReference type="EC" id="2.4.1.17" evidence="5"/>
<keyword evidence="5" id="KW-0812">Transmembrane</keyword>
<evidence type="ECO:0000256" key="4">
    <source>
        <dbReference type="RuleBase" id="RU003718"/>
    </source>
</evidence>
<comment type="similarity">
    <text evidence="1 4">Belongs to the UDP-glycosyltransferase family.</text>
</comment>
<evidence type="ECO:0000256" key="3">
    <source>
        <dbReference type="ARBA" id="ARBA00022679"/>
    </source>
</evidence>
<evidence type="ECO:0000256" key="1">
    <source>
        <dbReference type="ARBA" id="ARBA00009995"/>
    </source>
</evidence>
<dbReference type="Gene3D" id="3.40.50.2000">
    <property type="entry name" value="Glycogen Phosphorylase B"/>
    <property type="match status" value="2"/>
</dbReference>
<evidence type="ECO:0000256" key="2">
    <source>
        <dbReference type="ARBA" id="ARBA00022676"/>
    </source>
</evidence>
<dbReference type="AlphaFoldDB" id="A0A9N9R9R9"/>
<keyword evidence="5" id="KW-1133">Transmembrane helix</keyword>
<reference evidence="6" key="1">
    <citation type="submission" date="2021-12" db="EMBL/GenBank/DDBJ databases">
        <authorList>
            <person name="King R."/>
        </authorList>
    </citation>
    <scope>NUCLEOTIDE SEQUENCE</scope>
</reference>
<organism evidence="6 7">
    <name type="scientific">Diatraea saccharalis</name>
    <name type="common">sugarcane borer</name>
    <dbReference type="NCBI Taxonomy" id="40085"/>
    <lineage>
        <taxon>Eukaryota</taxon>
        <taxon>Metazoa</taxon>
        <taxon>Ecdysozoa</taxon>
        <taxon>Arthropoda</taxon>
        <taxon>Hexapoda</taxon>
        <taxon>Insecta</taxon>
        <taxon>Pterygota</taxon>
        <taxon>Neoptera</taxon>
        <taxon>Endopterygota</taxon>
        <taxon>Lepidoptera</taxon>
        <taxon>Glossata</taxon>
        <taxon>Ditrysia</taxon>
        <taxon>Pyraloidea</taxon>
        <taxon>Crambidae</taxon>
        <taxon>Crambinae</taxon>
        <taxon>Diatraea</taxon>
    </lineage>
</organism>
<sequence length="525" mass="60163">MSVASRLLLLLLSLCMTGNDAARILAFYPTPMISHQFVFRHLTLELLKRGHELVVLTPDPMFKKGQTPGNLTEINLHDVSYDAWKKGIAPFPTTQIQGSRENFKKQFRPIYKLFVKIVEMQLSAPEVQAIMNDKTKKFDLVLLEAYIDSALGLSHVFKAPVIQFSSVGAALNNLEAVGAPMHPFLYPTLVHSRILNLTFWEKVSELWFFIDHLFLMREISSDSDEMLKRLLGSNVPSVSDLKNNVDMLFLDVYPMWDLNRPLPPNVILLGGIHQNQKKELPKDLKDYLDSSKSGVIYVSFGTNADATLLPPHKIQTMVNVFSKLPYDILWKWNTDELPGRTENIKISKWLPQSDLLKHPKVKLFITQGGMQSTDEAIDAGVPLIGIPMLGDQWYNVEHYVHHKIGLQVDIETITEEKLKHAIELILQNDSYRQNIIKLRTLIRDQPQTPLERAVWWTEYVIRHGGAKHLRSPAANMSWTEYLELELVLFLLLSIASVSVAFIFICYKLYKKLFSHKINNKKIKRS</sequence>
<keyword evidence="5" id="KW-0732">Signal</keyword>
<dbReference type="OrthoDB" id="5835829at2759"/>
<dbReference type="GO" id="GO:0015020">
    <property type="term" value="F:glucuronosyltransferase activity"/>
    <property type="evidence" value="ECO:0007669"/>
    <property type="project" value="UniProtKB-EC"/>
</dbReference>
<dbReference type="GO" id="GO:0016020">
    <property type="term" value="C:membrane"/>
    <property type="evidence" value="ECO:0007669"/>
    <property type="project" value="UniProtKB-SubCell"/>
</dbReference>
<feature type="chain" id="PRO_5040531536" description="UDP-glucuronosyltransferase" evidence="5">
    <location>
        <begin position="22"/>
        <end position="525"/>
    </location>
</feature>
<protein>
    <recommendedName>
        <fullName evidence="5">UDP-glucuronosyltransferase</fullName>
        <ecNumber evidence="5">2.4.1.17</ecNumber>
    </recommendedName>
</protein>
<keyword evidence="3 4" id="KW-0808">Transferase</keyword>
<dbReference type="SUPFAM" id="SSF53756">
    <property type="entry name" value="UDP-Glycosyltransferase/glycogen phosphorylase"/>
    <property type="match status" value="1"/>
</dbReference>
<feature type="transmembrane region" description="Helical" evidence="5">
    <location>
        <begin position="486"/>
        <end position="509"/>
    </location>
</feature>
<dbReference type="PROSITE" id="PS00375">
    <property type="entry name" value="UDPGT"/>
    <property type="match status" value="1"/>
</dbReference>
<proteinExistence type="inferred from homology"/>
<comment type="catalytic activity">
    <reaction evidence="5">
        <text>glucuronate acceptor + UDP-alpha-D-glucuronate = acceptor beta-D-glucuronoside + UDP + H(+)</text>
        <dbReference type="Rhea" id="RHEA:21032"/>
        <dbReference type="ChEBI" id="CHEBI:15378"/>
        <dbReference type="ChEBI" id="CHEBI:58052"/>
        <dbReference type="ChEBI" id="CHEBI:58223"/>
        <dbReference type="ChEBI" id="CHEBI:132367"/>
        <dbReference type="ChEBI" id="CHEBI:132368"/>
        <dbReference type="EC" id="2.4.1.17"/>
    </reaction>
</comment>
<dbReference type="PANTHER" id="PTHR48043:SF159">
    <property type="entry name" value="EG:EG0003.4 PROTEIN-RELATED"/>
    <property type="match status" value="1"/>
</dbReference>
<dbReference type="InterPro" id="IPR050271">
    <property type="entry name" value="UDP-glycosyltransferase"/>
</dbReference>
<name>A0A9N9R9R9_9NEOP</name>
<dbReference type="PANTHER" id="PTHR48043">
    <property type="entry name" value="EG:EG0003.4 PROTEIN-RELATED"/>
    <property type="match status" value="1"/>
</dbReference>
<feature type="signal peptide" evidence="5">
    <location>
        <begin position="1"/>
        <end position="21"/>
    </location>
</feature>
<gene>
    <name evidence="6" type="ORF">DIATSA_LOCUS9965</name>
</gene>
<dbReference type="InterPro" id="IPR035595">
    <property type="entry name" value="UDP_glycos_trans_CS"/>
</dbReference>
<comment type="subcellular location">
    <subcellularLocation>
        <location evidence="5">Membrane</location>
        <topology evidence="5">Single-pass membrane protein</topology>
    </subcellularLocation>
</comment>
<dbReference type="Proteomes" id="UP001153714">
    <property type="component" value="Chromosome 4"/>
</dbReference>
<keyword evidence="7" id="KW-1185">Reference proteome</keyword>
<evidence type="ECO:0000313" key="6">
    <source>
        <dbReference type="EMBL" id="CAG9792436.1"/>
    </source>
</evidence>
<dbReference type="Pfam" id="PF00201">
    <property type="entry name" value="UDPGT"/>
    <property type="match status" value="1"/>
</dbReference>
<dbReference type="EMBL" id="OU893335">
    <property type="protein sequence ID" value="CAG9792436.1"/>
    <property type="molecule type" value="Genomic_DNA"/>
</dbReference>
<keyword evidence="5" id="KW-0472">Membrane</keyword>
<reference evidence="6" key="2">
    <citation type="submission" date="2022-10" db="EMBL/GenBank/DDBJ databases">
        <authorList>
            <consortium name="ENA_rothamsted_submissions"/>
            <consortium name="culmorum"/>
            <person name="King R."/>
        </authorList>
    </citation>
    <scope>NUCLEOTIDE SEQUENCE</scope>
</reference>
<dbReference type="CDD" id="cd03784">
    <property type="entry name" value="GT1_Gtf-like"/>
    <property type="match status" value="1"/>
</dbReference>
<evidence type="ECO:0000256" key="5">
    <source>
        <dbReference type="RuleBase" id="RU362059"/>
    </source>
</evidence>
<dbReference type="InterPro" id="IPR002213">
    <property type="entry name" value="UDP_glucos_trans"/>
</dbReference>
<keyword evidence="2 4" id="KW-0328">Glycosyltransferase</keyword>
<evidence type="ECO:0000313" key="7">
    <source>
        <dbReference type="Proteomes" id="UP001153714"/>
    </source>
</evidence>
<dbReference type="FunFam" id="3.40.50.2000:FF:000050">
    <property type="entry name" value="UDP-glucuronosyltransferase"/>
    <property type="match status" value="1"/>
</dbReference>
<accession>A0A9N9R9R9</accession>